<evidence type="ECO:0000313" key="3">
    <source>
        <dbReference type="EMBL" id="EJF61860.1"/>
    </source>
</evidence>
<feature type="domain" description="Heterokaryon incompatibility" evidence="1">
    <location>
        <begin position="4"/>
        <end position="89"/>
    </location>
</feature>
<gene>
    <name evidence="3" type="ORF">DICSQDRAFT_21621</name>
</gene>
<dbReference type="Proteomes" id="UP000053319">
    <property type="component" value="Unassembled WGS sequence"/>
</dbReference>
<dbReference type="OMA" id="LRTSIWE"/>
<protein>
    <submittedName>
        <fullName evidence="3">HET-domain-containing protein</fullName>
    </submittedName>
</protein>
<proteinExistence type="predicted"/>
<dbReference type="InterPro" id="IPR010730">
    <property type="entry name" value="HET"/>
</dbReference>
<dbReference type="KEGG" id="dsq:DICSQDRAFT_21621"/>
<feature type="non-terminal residue" evidence="3">
    <location>
        <position position="222"/>
    </location>
</feature>
<dbReference type="Pfam" id="PF06985">
    <property type="entry name" value="HET"/>
    <property type="match status" value="1"/>
</dbReference>
<dbReference type="RefSeq" id="XP_007365561.1">
    <property type="nucleotide sequence ID" value="XM_007365499.1"/>
</dbReference>
<organism evidence="3 4">
    <name type="scientific">Dichomitus squalens (strain LYAD-421)</name>
    <name type="common">Western red white-rot fungus</name>
    <dbReference type="NCBI Taxonomy" id="732165"/>
    <lineage>
        <taxon>Eukaryota</taxon>
        <taxon>Fungi</taxon>
        <taxon>Dikarya</taxon>
        <taxon>Basidiomycota</taxon>
        <taxon>Agaricomycotina</taxon>
        <taxon>Agaricomycetes</taxon>
        <taxon>Polyporales</taxon>
        <taxon>Polyporaceae</taxon>
        <taxon>Dichomitus</taxon>
    </lineage>
</organism>
<dbReference type="Pfam" id="PF26640">
    <property type="entry name" value="DUF8212"/>
    <property type="match status" value="1"/>
</dbReference>
<evidence type="ECO:0000259" key="1">
    <source>
        <dbReference type="Pfam" id="PF06985"/>
    </source>
</evidence>
<dbReference type="PANTHER" id="PTHR10622">
    <property type="entry name" value="HET DOMAIN-CONTAINING PROTEIN"/>
    <property type="match status" value="1"/>
</dbReference>
<dbReference type="AlphaFoldDB" id="R7T1M3"/>
<feature type="non-terminal residue" evidence="3">
    <location>
        <position position="1"/>
    </location>
</feature>
<sequence length="222" mass="25699">TAIYAILSHTWDSKGEQTYQDLRTSIWEDPRLSSKVRRACERARKDGFRYIWIDSCCIDKRNSAELSEAINSMYAWYRLAKLCYAFLADVPPSPQSPEDVSQSRWFTRGWTLQELIAPSEVVFLSMDWASFGTKHSMARVLEGITGIDEAVLKHEQSLDEISVARRMSWASRRETTRVEDEAYSLLGIFDISMPPIYGEGRRAFRRLQEEILKRIPDQSLFA</sequence>
<reference evidence="3 4" key="1">
    <citation type="journal article" date="2012" name="Science">
        <title>The Paleozoic origin of enzymatic lignin decomposition reconstructed from 31 fungal genomes.</title>
        <authorList>
            <person name="Floudas D."/>
            <person name="Binder M."/>
            <person name="Riley R."/>
            <person name="Barry K."/>
            <person name="Blanchette R.A."/>
            <person name="Henrissat B."/>
            <person name="Martinez A.T."/>
            <person name="Otillar R."/>
            <person name="Spatafora J.W."/>
            <person name="Yadav J.S."/>
            <person name="Aerts A."/>
            <person name="Benoit I."/>
            <person name="Boyd A."/>
            <person name="Carlson A."/>
            <person name="Copeland A."/>
            <person name="Coutinho P.M."/>
            <person name="de Vries R.P."/>
            <person name="Ferreira P."/>
            <person name="Findley K."/>
            <person name="Foster B."/>
            <person name="Gaskell J."/>
            <person name="Glotzer D."/>
            <person name="Gorecki P."/>
            <person name="Heitman J."/>
            <person name="Hesse C."/>
            <person name="Hori C."/>
            <person name="Igarashi K."/>
            <person name="Jurgens J.A."/>
            <person name="Kallen N."/>
            <person name="Kersten P."/>
            <person name="Kohler A."/>
            <person name="Kuees U."/>
            <person name="Kumar T.K.A."/>
            <person name="Kuo A."/>
            <person name="LaButti K."/>
            <person name="Larrondo L.F."/>
            <person name="Lindquist E."/>
            <person name="Ling A."/>
            <person name="Lombard V."/>
            <person name="Lucas S."/>
            <person name="Lundell T."/>
            <person name="Martin R."/>
            <person name="McLaughlin D.J."/>
            <person name="Morgenstern I."/>
            <person name="Morin E."/>
            <person name="Murat C."/>
            <person name="Nagy L.G."/>
            <person name="Nolan M."/>
            <person name="Ohm R.A."/>
            <person name="Patyshakuliyeva A."/>
            <person name="Rokas A."/>
            <person name="Ruiz-Duenas F.J."/>
            <person name="Sabat G."/>
            <person name="Salamov A."/>
            <person name="Samejima M."/>
            <person name="Schmutz J."/>
            <person name="Slot J.C."/>
            <person name="St John F."/>
            <person name="Stenlid J."/>
            <person name="Sun H."/>
            <person name="Sun S."/>
            <person name="Syed K."/>
            <person name="Tsang A."/>
            <person name="Wiebenga A."/>
            <person name="Young D."/>
            <person name="Pisabarro A."/>
            <person name="Eastwood D.C."/>
            <person name="Martin F."/>
            <person name="Cullen D."/>
            <person name="Grigoriev I.V."/>
            <person name="Hibbett D.S."/>
        </authorList>
    </citation>
    <scope>NUCLEOTIDE SEQUENCE [LARGE SCALE GENOMIC DNA]</scope>
    <source>
        <strain evidence="3 4">LYAD-421 SS1</strain>
    </source>
</reference>
<accession>R7T1M3</accession>
<dbReference type="PANTHER" id="PTHR10622:SF10">
    <property type="entry name" value="HET DOMAIN-CONTAINING PROTEIN"/>
    <property type="match status" value="1"/>
</dbReference>
<feature type="domain" description="DUF8212" evidence="2">
    <location>
        <begin position="202"/>
        <end position="222"/>
    </location>
</feature>
<dbReference type="GeneID" id="18841575"/>
<dbReference type="HOGENOM" id="CLU_000288_138_0_1"/>
<evidence type="ECO:0000259" key="2">
    <source>
        <dbReference type="Pfam" id="PF26640"/>
    </source>
</evidence>
<dbReference type="EMBL" id="JH719408">
    <property type="protein sequence ID" value="EJF61860.1"/>
    <property type="molecule type" value="Genomic_DNA"/>
</dbReference>
<dbReference type="InterPro" id="IPR058525">
    <property type="entry name" value="DUF8212"/>
</dbReference>
<name>R7T1M3_DICSQ</name>
<evidence type="ECO:0000313" key="4">
    <source>
        <dbReference type="Proteomes" id="UP000053319"/>
    </source>
</evidence>